<dbReference type="GO" id="GO:0016788">
    <property type="term" value="F:hydrolase activity, acting on ester bonds"/>
    <property type="evidence" value="ECO:0007669"/>
    <property type="project" value="InterPro"/>
</dbReference>
<dbReference type="InterPro" id="IPR016128">
    <property type="entry name" value="Pyosin/cloacin_T_dom"/>
</dbReference>
<dbReference type="EMBL" id="RCZA01000008">
    <property type="protein sequence ID" value="TPG82396.1"/>
    <property type="molecule type" value="Genomic_DNA"/>
</dbReference>
<reference evidence="7 8" key="1">
    <citation type="journal article" date="2019" name="Environ. Microbiol.">
        <title>Species interactions and distinct microbial communities in high Arctic permafrost affected cryosols are associated with the CH4 and CO2 gas fluxes.</title>
        <authorList>
            <person name="Altshuler I."/>
            <person name="Hamel J."/>
            <person name="Turney S."/>
            <person name="Magnuson E."/>
            <person name="Levesque R."/>
            <person name="Greer C."/>
            <person name="Whyte L.G."/>
        </authorList>
    </citation>
    <scope>NUCLEOTIDE SEQUENCE [LARGE SCALE GENOMIC DNA]</scope>
    <source>
        <strain evidence="7 8">OWC5</strain>
    </source>
</reference>
<dbReference type="GO" id="GO:0043022">
    <property type="term" value="F:ribosome binding"/>
    <property type="evidence" value="ECO:0007669"/>
    <property type="project" value="InterPro"/>
</dbReference>
<dbReference type="Proteomes" id="UP000320914">
    <property type="component" value="Unassembled WGS sequence"/>
</dbReference>
<dbReference type="Gene3D" id="3.10.380.10">
    <property type="entry name" value="Colicin E3-like ribonuclease domain"/>
    <property type="match status" value="1"/>
</dbReference>
<accession>A0A502I9S1</accession>
<dbReference type="InterPro" id="IPR036302">
    <property type="entry name" value="Pyosin/cloacin_T_dom_sf"/>
</dbReference>
<protein>
    <submittedName>
        <fullName evidence="7">S-type Pyocin</fullName>
    </submittedName>
</protein>
<evidence type="ECO:0000256" key="2">
    <source>
        <dbReference type="ARBA" id="ARBA00023022"/>
    </source>
</evidence>
<keyword evidence="1" id="KW-0929">Antimicrobial</keyword>
<evidence type="ECO:0000259" key="6">
    <source>
        <dbReference type="Pfam" id="PF09000"/>
    </source>
</evidence>
<feature type="region of interest" description="Disordered" evidence="4">
    <location>
        <begin position="374"/>
        <end position="398"/>
    </location>
</feature>
<dbReference type="GO" id="GO:0003723">
    <property type="term" value="F:RNA binding"/>
    <property type="evidence" value="ECO:0007669"/>
    <property type="project" value="InterPro"/>
</dbReference>
<sequence>MRGRHNIDGLANFGSHSRISDSEIVESVRKGDLLLVKERITSSGSGFVARSAPAPEPVYIPQKDPWPQTKPRDDQVFAKSCIPDNWCRTDAGTALEPASNFGKVMVAGAMLFPSDSTAVATALGADLALGRMAGGGILQQRLNWAIRGAGGPVSVFILGMLPTKMDDGTLHTDTQLRSMTHAPTRVRFQFRRDAKGALQVYGIHTTASGDDTVRTVQATWNADKTALEAKLNGITILWTPQRGPLGEMPPLIYPDSSGEQLGTILVHPIPDNTDSQLEGLPGEDITTDDCILVFPADTGLKSLYVVFARPIGGDYSYHPAPKTLTAFPDATRAKQMSSVQGGGKKRSRWKDRKGRIYEWDYENGRIELYDKQGKHLGEFNPDTGERTKAAEPGRTTSK</sequence>
<dbReference type="AlphaFoldDB" id="A0A502I9S1"/>
<dbReference type="Pfam" id="PF06958">
    <property type="entry name" value="Pyocin_S"/>
    <property type="match status" value="1"/>
</dbReference>
<feature type="domain" description="Colicin E3-like ribonuclease" evidence="6">
    <location>
        <begin position="318"/>
        <end position="395"/>
    </location>
</feature>
<dbReference type="Pfam" id="PF09000">
    <property type="entry name" value="Cytotoxic"/>
    <property type="match status" value="1"/>
</dbReference>
<evidence type="ECO:0000259" key="5">
    <source>
        <dbReference type="Pfam" id="PF06958"/>
    </source>
</evidence>
<keyword evidence="3" id="KW-0078">Bacteriocin</keyword>
<gene>
    <name evidence="7" type="ORF">EAH74_19240</name>
</gene>
<evidence type="ECO:0000256" key="4">
    <source>
        <dbReference type="SAM" id="MobiDB-lite"/>
    </source>
</evidence>
<dbReference type="InterPro" id="IPR036725">
    <property type="entry name" value="ColE3_ribonuclease_sf"/>
</dbReference>
<keyword evidence="2" id="KW-0044">Antibiotic</keyword>
<dbReference type="GO" id="GO:0031640">
    <property type="term" value="P:killing of cells of another organism"/>
    <property type="evidence" value="ECO:0007669"/>
    <property type="project" value="UniProtKB-KW"/>
</dbReference>
<evidence type="ECO:0000256" key="3">
    <source>
        <dbReference type="ARBA" id="ARBA00023048"/>
    </source>
</evidence>
<evidence type="ECO:0000256" key="1">
    <source>
        <dbReference type="ARBA" id="ARBA00022529"/>
    </source>
</evidence>
<proteinExistence type="predicted"/>
<organism evidence="7 8">
    <name type="scientific">Pseudomonas mandelii</name>
    <dbReference type="NCBI Taxonomy" id="75612"/>
    <lineage>
        <taxon>Bacteria</taxon>
        <taxon>Pseudomonadati</taxon>
        <taxon>Pseudomonadota</taxon>
        <taxon>Gammaproteobacteria</taxon>
        <taxon>Pseudomonadales</taxon>
        <taxon>Pseudomonadaceae</taxon>
        <taxon>Pseudomonas</taxon>
    </lineage>
</organism>
<feature type="domain" description="Pyosin/cloacin translocation" evidence="5">
    <location>
        <begin position="174"/>
        <end position="306"/>
    </location>
</feature>
<dbReference type="InterPro" id="IPR009105">
    <property type="entry name" value="Colicin_E3_ribonuclease"/>
</dbReference>
<dbReference type="SUPFAM" id="SSF69369">
    <property type="entry name" value="Cloacin translocation domain"/>
    <property type="match status" value="1"/>
</dbReference>
<name>A0A502I9S1_9PSED</name>
<evidence type="ECO:0000313" key="7">
    <source>
        <dbReference type="EMBL" id="TPG82396.1"/>
    </source>
</evidence>
<evidence type="ECO:0000313" key="8">
    <source>
        <dbReference type="Proteomes" id="UP000320914"/>
    </source>
</evidence>
<feature type="compositionally biased region" description="Basic and acidic residues" evidence="4">
    <location>
        <begin position="374"/>
        <end position="391"/>
    </location>
</feature>
<dbReference type="GO" id="GO:0042742">
    <property type="term" value="P:defense response to bacterium"/>
    <property type="evidence" value="ECO:0007669"/>
    <property type="project" value="UniProtKB-KW"/>
</dbReference>
<dbReference type="SUPFAM" id="SSF63840">
    <property type="entry name" value="Ribonuclease domain of colicin E3"/>
    <property type="match status" value="1"/>
</dbReference>
<comment type="caution">
    <text evidence="7">The sequence shown here is derived from an EMBL/GenBank/DDBJ whole genome shotgun (WGS) entry which is preliminary data.</text>
</comment>